<protein>
    <submittedName>
        <fullName evidence="1">Uncharacterized protein</fullName>
    </submittedName>
</protein>
<dbReference type="eggNOG" id="ENOG502SZG9">
    <property type="taxonomic scope" value="Eukaryota"/>
</dbReference>
<proteinExistence type="predicted"/>
<reference evidence="1 2" key="1">
    <citation type="journal article" date="2012" name="Science">
        <title>The Paleozoic origin of enzymatic lignin decomposition reconstructed from 31 fungal genomes.</title>
        <authorList>
            <person name="Floudas D."/>
            <person name="Binder M."/>
            <person name="Riley R."/>
            <person name="Barry K."/>
            <person name="Blanchette R.A."/>
            <person name="Henrissat B."/>
            <person name="Martinez A.T."/>
            <person name="Otillar R."/>
            <person name="Spatafora J.W."/>
            <person name="Yadav J.S."/>
            <person name="Aerts A."/>
            <person name="Benoit I."/>
            <person name="Boyd A."/>
            <person name="Carlson A."/>
            <person name="Copeland A."/>
            <person name="Coutinho P.M."/>
            <person name="de Vries R.P."/>
            <person name="Ferreira P."/>
            <person name="Findley K."/>
            <person name="Foster B."/>
            <person name="Gaskell J."/>
            <person name="Glotzer D."/>
            <person name="Gorecki P."/>
            <person name="Heitman J."/>
            <person name="Hesse C."/>
            <person name="Hori C."/>
            <person name="Igarashi K."/>
            <person name="Jurgens J.A."/>
            <person name="Kallen N."/>
            <person name="Kersten P."/>
            <person name="Kohler A."/>
            <person name="Kuees U."/>
            <person name="Kumar T.K.A."/>
            <person name="Kuo A."/>
            <person name="LaButti K."/>
            <person name="Larrondo L.F."/>
            <person name="Lindquist E."/>
            <person name="Ling A."/>
            <person name="Lombard V."/>
            <person name="Lucas S."/>
            <person name="Lundell T."/>
            <person name="Martin R."/>
            <person name="McLaughlin D.J."/>
            <person name="Morgenstern I."/>
            <person name="Morin E."/>
            <person name="Murat C."/>
            <person name="Nagy L.G."/>
            <person name="Nolan M."/>
            <person name="Ohm R.A."/>
            <person name="Patyshakuliyeva A."/>
            <person name="Rokas A."/>
            <person name="Ruiz-Duenas F.J."/>
            <person name="Sabat G."/>
            <person name="Salamov A."/>
            <person name="Samejima M."/>
            <person name="Schmutz J."/>
            <person name="Slot J.C."/>
            <person name="St John F."/>
            <person name="Stenlid J."/>
            <person name="Sun H."/>
            <person name="Sun S."/>
            <person name="Syed K."/>
            <person name="Tsang A."/>
            <person name="Wiebenga A."/>
            <person name="Young D."/>
            <person name="Pisabarro A."/>
            <person name="Eastwood D.C."/>
            <person name="Martin F."/>
            <person name="Cullen D."/>
            <person name="Grigoriev I.V."/>
            <person name="Hibbett D.S."/>
        </authorList>
    </citation>
    <scope>NUCLEOTIDE SEQUENCE</scope>
    <source>
        <strain evidence="2">FP-58527</strain>
    </source>
</reference>
<sequence length="166" mass="18885">LINADIRNIGCRRRVLTLVYSNDKHSKPDMNIITHIVFSRSATDFDHKDCDQDQPLGCARCAPVAPMVCCDICHPLAFEDVFTPKPSRTTRGLRKSTVKPYDSGSQDHELRQALLQWRDEETRRLYGSAILHIHGGSFVLPIETMKRIIQCAHAGIISTPEQFRRE</sequence>
<gene>
    <name evidence="1" type="ORF">FOMPIDRAFT_1090729</name>
</gene>
<keyword evidence="2" id="KW-1185">Reference proteome</keyword>
<dbReference type="Proteomes" id="UP000015241">
    <property type="component" value="Unassembled WGS sequence"/>
</dbReference>
<name>S8DQH1_FOMSC</name>
<organism evidence="1 2">
    <name type="scientific">Fomitopsis schrenkii</name>
    <name type="common">Brown rot fungus</name>
    <dbReference type="NCBI Taxonomy" id="2126942"/>
    <lineage>
        <taxon>Eukaryota</taxon>
        <taxon>Fungi</taxon>
        <taxon>Dikarya</taxon>
        <taxon>Basidiomycota</taxon>
        <taxon>Agaricomycotina</taxon>
        <taxon>Agaricomycetes</taxon>
        <taxon>Polyporales</taxon>
        <taxon>Fomitopsis</taxon>
    </lineage>
</organism>
<evidence type="ECO:0000313" key="1">
    <source>
        <dbReference type="EMBL" id="EPS93458.1"/>
    </source>
</evidence>
<feature type="non-terminal residue" evidence="1">
    <location>
        <position position="166"/>
    </location>
</feature>
<evidence type="ECO:0000313" key="2">
    <source>
        <dbReference type="Proteomes" id="UP000015241"/>
    </source>
</evidence>
<dbReference type="EMBL" id="KE504274">
    <property type="protein sequence ID" value="EPS93458.1"/>
    <property type="molecule type" value="Genomic_DNA"/>
</dbReference>
<dbReference type="AlphaFoldDB" id="S8DQH1"/>
<accession>S8DQH1</accession>
<dbReference type="InParanoid" id="S8DQH1"/>
<feature type="non-terminal residue" evidence="1">
    <location>
        <position position="1"/>
    </location>
</feature>
<dbReference type="OrthoDB" id="2801552at2759"/>
<dbReference type="HOGENOM" id="CLU_130748_0_0_1"/>